<evidence type="ECO:0000313" key="3">
    <source>
        <dbReference type="Proteomes" id="UP001595445"/>
    </source>
</evidence>
<reference evidence="3" key="1">
    <citation type="journal article" date="2019" name="Int. J. Syst. Evol. Microbiol.">
        <title>The Global Catalogue of Microorganisms (GCM) 10K type strain sequencing project: providing services to taxonomists for standard genome sequencing and annotation.</title>
        <authorList>
            <consortium name="The Broad Institute Genomics Platform"/>
            <consortium name="The Broad Institute Genome Sequencing Center for Infectious Disease"/>
            <person name="Wu L."/>
            <person name="Ma J."/>
        </authorList>
    </citation>
    <scope>NUCLEOTIDE SEQUENCE [LARGE SCALE GENOMIC DNA]</scope>
    <source>
        <strain evidence="3">KCTC 62102</strain>
    </source>
</reference>
<evidence type="ECO:0000259" key="1">
    <source>
        <dbReference type="Pfam" id="PF14397"/>
    </source>
</evidence>
<evidence type="ECO:0000313" key="2">
    <source>
        <dbReference type="EMBL" id="MFC3087671.1"/>
    </source>
</evidence>
<gene>
    <name evidence="2" type="ORF">ACFOD6_16615</name>
</gene>
<dbReference type="Proteomes" id="UP001595445">
    <property type="component" value="Unassembled WGS sequence"/>
</dbReference>
<protein>
    <submittedName>
        <fullName evidence="2">Sugar-transfer associated ATP-grasp domain-containing protein</fullName>
    </submittedName>
</protein>
<dbReference type="Pfam" id="PF14397">
    <property type="entry name" value="ATPgrasp_ST"/>
    <property type="match status" value="1"/>
</dbReference>
<proteinExistence type="predicted"/>
<name>A0ABV7DZ90_9RHOB</name>
<comment type="caution">
    <text evidence="2">The sequence shown here is derived from an EMBL/GenBank/DDBJ whole genome shotgun (WGS) entry which is preliminary data.</text>
</comment>
<dbReference type="SUPFAM" id="SSF56059">
    <property type="entry name" value="Glutathione synthetase ATP-binding domain-like"/>
    <property type="match status" value="1"/>
</dbReference>
<keyword evidence="3" id="KW-1185">Reference proteome</keyword>
<dbReference type="EMBL" id="JBHRSM010000026">
    <property type="protein sequence ID" value="MFC3087671.1"/>
    <property type="molecule type" value="Genomic_DNA"/>
</dbReference>
<accession>A0ABV7DZ90</accession>
<sequence length="384" mass="41905">MKYLGETARAGGHDTMAAINDLAARGGPSPWRQALHLLWLALSRSGVRPEEYFTYALWRKDRGRAFLRGFLPNHRKREFNASFLMPDRGLAEAVMNDKLATETLLLARGLPVSRSRAVWQPPGAAALPELPGLKVLESPAALEGFLSDAANLPTFGKPRAESFARGAAVIAGLAAPGTLRFLTGATAPVRALAAEIAQDWGAGYLFQDFYQCAGSIRSHTGQAMASVRIVTLWTERGIEPWYAVIRLPARTAMHDGDALDLRIWGLIELETGRIARLRNLRDPLTPDLTHGHDPGRPFLGTTLPDWSRAVEICREGHLAFPGHGIIGWDVFLTDAGPLLNEANVTPGHLYQVAAQRPLLNPELRPAYERAKAFARLHGGGAGRF</sequence>
<dbReference type="RefSeq" id="WP_197642238.1">
    <property type="nucleotide sequence ID" value="NZ_JAEACP010000003.1"/>
</dbReference>
<dbReference type="InterPro" id="IPR039523">
    <property type="entry name" value="RimK-rel_E_lig_ATP-grasp"/>
</dbReference>
<feature type="domain" description="Alpha-L-glutamate ligase-related protein ATP-grasp" evidence="1">
    <location>
        <begin position="205"/>
        <end position="360"/>
    </location>
</feature>
<organism evidence="2 3">
    <name type="scientific">Tabrizicola soli</name>
    <dbReference type="NCBI Taxonomy" id="2185115"/>
    <lineage>
        <taxon>Bacteria</taxon>
        <taxon>Pseudomonadati</taxon>
        <taxon>Pseudomonadota</taxon>
        <taxon>Alphaproteobacteria</taxon>
        <taxon>Rhodobacterales</taxon>
        <taxon>Paracoccaceae</taxon>
        <taxon>Tabrizicola</taxon>
    </lineage>
</organism>